<dbReference type="EnsemblMetazoa" id="XM_017133036.2">
    <property type="protein sequence ID" value="XP_016988525.1"/>
    <property type="gene ID" value="LOC108051085"/>
</dbReference>
<keyword evidence="3" id="KW-1185">Reference proteome</keyword>
<protein>
    <submittedName>
        <fullName evidence="4">Uncharacterized protein LOC108051085</fullName>
    </submittedName>
</protein>
<evidence type="ECO:0000313" key="4">
    <source>
        <dbReference type="RefSeq" id="XP_016988525.1"/>
    </source>
</evidence>
<dbReference type="RefSeq" id="XP_016988525.1">
    <property type="nucleotide sequence ID" value="XM_017133036.1"/>
</dbReference>
<name>A0A6P4FDN5_DRORH</name>
<reference evidence="4" key="2">
    <citation type="submission" date="2025-04" db="UniProtKB">
        <authorList>
            <consortium name="RefSeq"/>
        </authorList>
    </citation>
    <scope>IDENTIFICATION</scope>
</reference>
<feature type="chain" id="PRO_5028370315" evidence="1">
    <location>
        <begin position="24"/>
        <end position="121"/>
    </location>
</feature>
<feature type="signal peptide" evidence="1">
    <location>
        <begin position="1"/>
        <end position="23"/>
    </location>
</feature>
<dbReference type="Proteomes" id="UP001652680">
    <property type="component" value="Unassembled WGS sequence"/>
</dbReference>
<sequence>MKSLVVCSLIGMVLLMAMGQVRSECDEAKSPDDSDFKHFFKNLGCKVNQGAKEVAEAAKPYTDKIGEGAKEFGSSVAQKYDELKHKLTDESSTTPKIPVTYDAPTEKVLLAPIGGPSSPAP</sequence>
<evidence type="ECO:0000313" key="3">
    <source>
        <dbReference type="Proteomes" id="UP001652680"/>
    </source>
</evidence>
<proteinExistence type="predicted"/>
<dbReference type="AlphaFoldDB" id="A0A6P4FDN5"/>
<keyword evidence="1" id="KW-0732">Signal</keyword>
<evidence type="ECO:0000313" key="2">
    <source>
        <dbReference type="EnsemblMetazoa" id="XP_016988525.1"/>
    </source>
</evidence>
<organism evidence="4">
    <name type="scientific">Drosophila rhopaloa</name>
    <name type="common">Fruit fly</name>
    <dbReference type="NCBI Taxonomy" id="1041015"/>
    <lineage>
        <taxon>Eukaryota</taxon>
        <taxon>Metazoa</taxon>
        <taxon>Ecdysozoa</taxon>
        <taxon>Arthropoda</taxon>
        <taxon>Hexapoda</taxon>
        <taxon>Insecta</taxon>
        <taxon>Pterygota</taxon>
        <taxon>Neoptera</taxon>
        <taxon>Endopterygota</taxon>
        <taxon>Diptera</taxon>
        <taxon>Brachycera</taxon>
        <taxon>Muscomorpha</taxon>
        <taxon>Ephydroidea</taxon>
        <taxon>Drosophilidae</taxon>
        <taxon>Drosophila</taxon>
        <taxon>Sophophora</taxon>
    </lineage>
</organism>
<accession>A0A6P4FDN5</accession>
<dbReference type="GeneID" id="108051085"/>
<reference evidence="3" key="1">
    <citation type="journal article" date="2021" name="Elife">
        <title>Highly contiguous assemblies of 101 drosophilid genomes.</title>
        <authorList>
            <person name="Kim B.Y."/>
            <person name="Wang J.R."/>
            <person name="Miller D.E."/>
            <person name="Barmina O."/>
            <person name="Delaney E."/>
            <person name="Thompson A."/>
            <person name="Comeault A.A."/>
            <person name="Peede D."/>
            <person name="D'Agostino E.R."/>
            <person name="Pelaez J."/>
            <person name="Aguilar J.M."/>
            <person name="Haji D."/>
            <person name="Matsunaga T."/>
            <person name="Armstrong E.E."/>
            <person name="Zych M."/>
            <person name="Ogawa Y."/>
            <person name="Stamenkovic-Radak M."/>
            <person name="Jelic M."/>
            <person name="Veselinovic M.S."/>
            <person name="Tanaskovic M."/>
            <person name="Eric P."/>
            <person name="Gao J.J."/>
            <person name="Katoh T.K."/>
            <person name="Toda M.J."/>
            <person name="Watabe H."/>
            <person name="Watada M."/>
            <person name="Davis J.S."/>
            <person name="Moyle L.C."/>
            <person name="Manoli G."/>
            <person name="Bertolini E."/>
            <person name="Kostal V."/>
            <person name="Hawley R.S."/>
            <person name="Takahashi A."/>
            <person name="Jones C.D."/>
            <person name="Price D.K."/>
            <person name="Whiteman N."/>
            <person name="Kopp A."/>
            <person name="Matute D.R."/>
            <person name="Petrov D.A."/>
        </authorList>
    </citation>
    <scope>NUCLEOTIDE SEQUENCE [LARGE SCALE GENOMIC DNA]</scope>
</reference>
<evidence type="ECO:0000256" key="1">
    <source>
        <dbReference type="SAM" id="SignalP"/>
    </source>
</evidence>
<gene>
    <name evidence="4" type="primary">LOC108051085</name>
    <name evidence="2" type="synonym">108051085</name>
</gene>
<reference evidence="2" key="3">
    <citation type="submission" date="2025-05" db="UniProtKB">
        <authorList>
            <consortium name="EnsemblMetazoa"/>
        </authorList>
    </citation>
    <scope>IDENTIFICATION</scope>
</reference>
<dbReference type="OrthoDB" id="8013751at2759"/>